<feature type="region of interest" description="Disordered" evidence="1">
    <location>
        <begin position="231"/>
        <end position="261"/>
    </location>
</feature>
<sequence>MNNYFFSIAVLLSLFTSPMLANPIDELHSISIIPHRDPNRDPNLPSTPSSKPSGSSADMPSSFFSASGVSPWDDSGRSQMLDHLDGWSGCPPRALNCRKCPRDRRCQNRPLGPMFGPPLQEEEPNAFASPNAKSANAWGEGLVCHLKRCDYLNPCGDYATCTGGYCTCAQGWKARRGGYVNQVRGRELPGSLSVFTDPGIACLQPCTRPYCAEVDGNEECFLGYPAIDPNNPNNLETDKTGEGGSGVVQIPGSAPLEGSAP</sequence>
<accession>A0A2T2P4Y2</accession>
<organism evidence="3 4">
    <name type="scientific">Corynespora cassiicola Philippines</name>
    <dbReference type="NCBI Taxonomy" id="1448308"/>
    <lineage>
        <taxon>Eukaryota</taxon>
        <taxon>Fungi</taxon>
        <taxon>Dikarya</taxon>
        <taxon>Ascomycota</taxon>
        <taxon>Pezizomycotina</taxon>
        <taxon>Dothideomycetes</taxon>
        <taxon>Pleosporomycetidae</taxon>
        <taxon>Pleosporales</taxon>
        <taxon>Corynesporascaceae</taxon>
        <taxon>Corynespora</taxon>
    </lineage>
</organism>
<keyword evidence="2" id="KW-0732">Signal</keyword>
<name>A0A2T2P4Y2_CORCC</name>
<protein>
    <recommendedName>
        <fullName evidence="5">EGF-like domain-containing protein</fullName>
    </recommendedName>
</protein>
<gene>
    <name evidence="3" type="ORF">BS50DRAFT_166936</name>
</gene>
<dbReference type="Proteomes" id="UP000240883">
    <property type="component" value="Unassembled WGS sequence"/>
</dbReference>
<evidence type="ECO:0000313" key="3">
    <source>
        <dbReference type="EMBL" id="PSN72740.1"/>
    </source>
</evidence>
<keyword evidence="4" id="KW-1185">Reference proteome</keyword>
<evidence type="ECO:0000256" key="1">
    <source>
        <dbReference type="SAM" id="MobiDB-lite"/>
    </source>
</evidence>
<dbReference type="OrthoDB" id="3799381at2759"/>
<evidence type="ECO:0000313" key="4">
    <source>
        <dbReference type="Proteomes" id="UP000240883"/>
    </source>
</evidence>
<evidence type="ECO:0008006" key="5">
    <source>
        <dbReference type="Google" id="ProtNLM"/>
    </source>
</evidence>
<feature type="region of interest" description="Disordered" evidence="1">
    <location>
        <begin position="33"/>
        <end position="60"/>
    </location>
</feature>
<reference evidence="3 4" key="1">
    <citation type="journal article" date="2018" name="Front. Microbiol.">
        <title>Genome-Wide Analysis of Corynespora cassiicola Leaf Fall Disease Putative Effectors.</title>
        <authorList>
            <person name="Lopez D."/>
            <person name="Ribeiro S."/>
            <person name="Label P."/>
            <person name="Fumanal B."/>
            <person name="Venisse J.S."/>
            <person name="Kohler A."/>
            <person name="de Oliveira R.R."/>
            <person name="Labutti K."/>
            <person name="Lipzen A."/>
            <person name="Lail K."/>
            <person name="Bauer D."/>
            <person name="Ohm R.A."/>
            <person name="Barry K.W."/>
            <person name="Spatafora J."/>
            <person name="Grigoriev I.V."/>
            <person name="Martin F.M."/>
            <person name="Pujade-Renaud V."/>
        </authorList>
    </citation>
    <scope>NUCLEOTIDE SEQUENCE [LARGE SCALE GENOMIC DNA]</scope>
    <source>
        <strain evidence="3 4">Philippines</strain>
    </source>
</reference>
<feature type="signal peptide" evidence="2">
    <location>
        <begin position="1"/>
        <end position="21"/>
    </location>
</feature>
<evidence type="ECO:0000256" key="2">
    <source>
        <dbReference type="SAM" id="SignalP"/>
    </source>
</evidence>
<dbReference type="AlphaFoldDB" id="A0A2T2P4Y2"/>
<dbReference type="EMBL" id="KZ678129">
    <property type="protein sequence ID" value="PSN72740.1"/>
    <property type="molecule type" value="Genomic_DNA"/>
</dbReference>
<proteinExistence type="predicted"/>
<feature type="compositionally biased region" description="Low complexity" evidence="1">
    <location>
        <begin position="46"/>
        <end position="60"/>
    </location>
</feature>
<feature type="chain" id="PRO_5015637705" description="EGF-like domain-containing protein" evidence="2">
    <location>
        <begin position="22"/>
        <end position="261"/>
    </location>
</feature>